<dbReference type="PROSITE" id="PS50965">
    <property type="entry name" value="NERD"/>
    <property type="match status" value="1"/>
</dbReference>
<accession>A0A0U4FHE2</accession>
<sequence>MKIKHRTKPLPLQKYDAIIPRLSPNFPKLPEMKEDAGKQGRGHSGELKVDYHLETLASQYTILDNVYLKNNGKNFQMDTHVIANHGIFIVESKNYFGTIIFDTILGQLIRDDGQVEAGFEYPITQVENQQFHLQNWLKRNHLSHVPVYYFVAIAEPATIIKVDGNRETIAENVAHAARIPKMILEKDRQLAQLGYPNLQDYKIGKTILRACGEFDIDIMQKYGITRRDLLPGVFCPNCGVRGMKRLHGAWVCRKCRFKSYRAHLKDLFDYLLLNGSISNKECMWLLGLPSRSTATRILQNSGLVYLQKYKCWVNKRRGPLER</sequence>
<keyword evidence="3" id="KW-1185">Reference proteome</keyword>
<evidence type="ECO:0000313" key="3">
    <source>
        <dbReference type="Proteomes" id="UP000050331"/>
    </source>
</evidence>
<dbReference type="Proteomes" id="UP000050331">
    <property type="component" value="Chromosome"/>
</dbReference>
<dbReference type="OrthoDB" id="569879at2"/>
<dbReference type="Pfam" id="PF08378">
    <property type="entry name" value="NERD"/>
    <property type="match status" value="1"/>
</dbReference>
<gene>
    <name evidence="2" type="ORF">AOX59_15845</name>
</gene>
<dbReference type="RefSeq" id="WP_068446883.1">
    <property type="nucleotide sequence ID" value="NZ_CP013862.1"/>
</dbReference>
<feature type="domain" description="NERD" evidence="1">
    <location>
        <begin position="41"/>
        <end position="156"/>
    </location>
</feature>
<dbReference type="KEGG" id="lao:AOX59_15845"/>
<evidence type="ECO:0000259" key="1">
    <source>
        <dbReference type="PROSITE" id="PS50965"/>
    </source>
</evidence>
<proteinExistence type="predicted"/>
<organism evidence="2 3">
    <name type="scientific">Lentibacillus amyloliquefaciens</name>
    <dbReference type="NCBI Taxonomy" id="1472767"/>
    <lineage>
        <taxon>Bacteria</taxon>
        <taxon>Bacillati</taxon>
        <taxon>Bacillota</taxon>
        <taxon>Bacilli</taxon>
        <taxon>Bacillales</taxon>
        <taxon>Bacillaceae</taxon>
        <taxon>Lentibacillus</taxon>
    </lineage>
</organism>
<dbReference type="AlphaFoldDB" id="A0A0U4FHE2"/>
<dbReference type="InterPro" id="IPR011528">
    <property type="entry name" value="NERD"/>
</dbReference>
<protein>
    <recommendedName>
        <fullName evidence="1">NERD domain-containing protein</fullName>
    </recommendedName>
</protein>
<dbReference type="STRING" id="1472767.AOX59_15845"/>
<evidence type="ECO:0000313" key="2">
    <source>
        <dbReference type="EMBL" id="ALX49917.1"/>
    </source>
</evidence>
<dbReference type="EMBL" id="CP013862">
    <property type="protein sequence ID" value="ALX49917.1"/>
    <property type="molecule type" value="Genomic_DNA"/>
</dbReference>
<name>A0A0U4FHE2_9BACI</name>
<reference evidence="2 3" key="1">
    <citation type="submission" date="2016-01" db="EMBL/GenBank/DDBJ databases">
        <title>Complete genome sequence of strain Lentibacillus amyloliquefaciens LAM0015T isolated from saline sediment.</title>
        <authorList>
            <person name="Wang J.-L."/>
            <person name="He M.-X."/>
        </authorList>
    </citation>
    <scope>NUCLEOTIDE SEQUENCE [LARGE SCALE GENOMIC DNA]</scope>
    <source>
        <strain evidence="2 3">LAM0015</strain>
    </source>
</reference>